<name>A0ABU4BM01_RHOGO</name>
<sequence length="47" mass="5549">MIPIPPYGLGTSWKIWTPWLVPLVEGWNAEWWNTWHCLAAINQRTKS</sequence>
<dbReference type="EMBL" id="JAWLKB010000001">
    <property type="protein sequence ID" value="MDV6265106.1"/>
    <property type="molecule type" value="Genomic_DNA"/>
</dbReference>
<evidence type="ECO:0000313" key="1">
    <source>
        <dbReference type="EMBL" id="MDV6265106.1"/>
    </source>
</evidence>
<gene>
    <name evidence="1" type="ORF">R3Q16_00705</name>
</gene>
<dbReference type="Proteomes" id="UP001185927">
    <property type="component" value="Unassembled WGS sequence"/>
</dbReference>
<reference evidence="1 2" key="1">
    <citation type="submission" date="2023-10" db="EMBL/GenBank/DDBJ databases">
        <title>Development of a sustainable strategy for remediation of hydrocarbon-contaminated territories based on the waste exchange concept.</title>
        <authorList>
            <person name="Krivoruchko A."/>
        </authorList>
    </citation>
    <scope>NUCLEOTIDE SEQUENCE [LARGE SCALE GENOMIC DNA]</scope>
    <source>
        <strain evidence="1 2">IEGM 1203</strain>
    </source>
</reference>
<dbReference type="RefSeq" id="WP_317540358.1">
    <property type="nucleotide sequence ID" value="NZ_JAWLKB010000001.1"/>
</dbReference>
<organism evidence="1 2">
    <name type="scientific">Rhodococcus globerulus</name>
    <dbReference type="NCBI Taxonomy" id="33008"/>
    <lineage>
        <taxon>Bacteria</taxon>
        <taxon>Bacillati</taxon>
        <taxon>Actinomycetota</taxon>
        <taxon>Actinomycetes</taxon>
        <taxon>Mycobacteriales</taxon>
        <taxon>Nocardiaceae</taxon>
        <taxon>Rhodococcus</taxon>
    </lineage>
</organism>
<keyword evidence="2" id="KW-1185">Reference proteome</keyword>
<accession>A0ABU4BM01</accession>
<evidence type="ECO:0000313" key="2">
    <source>
        <dbReference type="Proteomes" id="UP001185927"/>
    </source>
</evidence>
<proteinExistence type="predicted"/>
<protein>
    <submittedName>
        <fullName evidence="1">Uncharacterized protein</fullName>
    </submittedName>
</protein>
<comment type="caution">
    <text evidence="1">The sequence shown here is derived from an EMBL/GenBank/DDBJ whole genome shotgun (WGS) entry which is preliminary data.</text>
</comment>